<dbReference type="PANTHER" id="PTHR42655:SF1">
    <property type="entry name" value="GLYCOGEN PHOSPHORYLASE"/>
    <property type="match status" value="1"/>
</dbReference>
<proteinExistence type="predicted"/>
<dbReference type="PROSITE" id="PS00102">
    <property type="entry name" value="PHOSPHORYLASE"/>
    <property type="match status" value="1"/>
</dbReference>
<organism evidence="1">
    <name type="scientific">bioreactor metagenome</name>
    <dbReference type="NCBI Taxonomy" id="1076179"/>
    <lineage>
        <taxon>unclassified sequences</taxon>
        <taxon>metagenomes</taxon>
        <taxon>ecological metagenomes</taxon>
    </lineage>
</organism>
<keyword evidence="1" id="KW-0328">Glycosyltransferase</keyword>
<evidence type="ECO:0000313" key="1">
    <source>
        <dbReference type="EMBL" id="MPM83947.1"/>
    </source>
</evidence>
<reference evidence="1" key="1">
    <citation type="submission" date="2019-08" db="EMBL/GenBank/DDBJ databases">
        <authorList>
            <person name="Kucharzyk K."/>
            <person name="Murdoch R.W."/>
            <person name="Higgins S."/>
            <person name="Loffler F."/>
        </authorList>
    </citation>
    <scope>NUCLEOTIDE SEQUENCE</scope>
</reference>
<comment type="caution">
    <text evidence="1">The sequence shown here is derived from an EMBL/GenBank/DDBJ whole genome shotgun (WGS) entry which is preliminary data.</text>
</comment>
<dbReference type="InterPro" id="IPR035090">
    <property type="entry name" value="Pyridoxal_P_attach_site"/>
</dbReference>
<keyword evidence="1" id="KW-0808">Transferase</keyword>
<protein>
    <submittedName>
        <fullName evidence="1">Glycogen phosphorylase</fullName>
        <ecNumber evidence="1">2.4.1.1</ecNumber>
    </submittedName>
</protein>
<dbReference type="Gene3D" id="3.40.50.2000">
    <property type="entry name" value="Glycogen Phosphorylase B"/>
    <property type="match status" value="1"/>
</dbReference>
<accession>A0A645D446</accession>
<dbReference type="EMBL" id="VSSQ01032630">
    <property type="protein sequence ID" value="MPM83947.1"/>
    <property type="molecule type" value="Genomic_DNA"/>
</dbReference>
<dbReference type="EC" id="2.4.1.1" evidence="1"/>
<sequence length="273" mass="30920">MMVKGCDIWLNNPIRPLEASGTSGMKAALNGTLNLSILDGWWDEAYKGNNGFAIGIGDEHENTEEVELVESDMIYDLLETIIAPMFYNRSQTKVPEEWVNMMKSCIETNAPTFSTSRMVKEYTVNAYIPALCKYKELSEAAGEKAKQLQIWKDKVRSEWHNVQVLNVEFGNKETIDMKEPANIKATVKLGSMKPEDVQVQVYYGLIDHNDNIITPATKELNMIRQEGDIYHYEGNFTLYESGVQGFTLRILPVHKLLSSSTDLFLCTWASGKE</sequence>
<dbReference type="SUPFAM" id="SSF53756">
    <property type="entry name" value="UDP-Glycosyltransferase/glycogen phosphorylase"/>
    <property type="match status" value="1"/>
</dbReference>
<name>A0A645D446_9ZZZZ</name>
<dbReference type="AlphaFoldDB" id="A0A645D446"/>
<dbReference type="PANTHER" id="PTHR42655">
    <property type="entry name" value="GLYCOGEN PHOSPHORYLASE"/>
    <property type="match status" value="1"/>
</dbReference>
<dbReference type="GO" id="GO:0004645">
    <property type="term" value="F:1,4-alpha-oligoglucan phosphorylase activity"/>
    <property type="evidence" value="ECO:0007669"/>
    <property type="project" value="UniProtKB-EC"/>
</dbReference>
<gene>
    <name evidence="1" type="primary">glgP_23</name>
    <name evidence="1" type="ORF">SDC9_131017</name>
</gene>
<dbReference type="InterPro" id="IPR052182">
    <property type="entry name" value="Glycogen/Maltodextrin_Phosph"/>
</dbReference>